<dbReference type="InterPro" id="IPR000863">
    <property type="entry name" value="Sulfotransferase_dom"/>
</dbReference>
<evidence type="ECO:0000256" key="6">
    <source>
        <dbReference type="SAM" id="MobiDB-lite"/>
    </source>
</evidence>
<keyword evidence="2" id="KW-0325">Glycoprotein</keyword>
<dbReference type="Gene3D" id="3.40.50.300">
    <property type="entry name" value="P-loop containing nucleotide triphosphate hydrolases"/>
    <property type="match status" value="1"/>
</dbReference>
<feature type="binding site" evidence="4">
    <location>
        <position position="135"/>
    </location>
    <ligand>
        <name>3'-phosphoadenylyl sulfate</name>
        <dbReference type="ChEBI" id="CHEBI:58339"/>
    </ligand>
</feature>
<dbReference type="AlphaFoldDB" id="A0A835XR56"/>
<comment type="caution">
    <text evidence="9">The sequence shown here is derived from an EMBL/GenBank/DDBJ whole genome shotgun (WGS) entry which is preliminary data.</text>
</comment>
<proteinExistence type="inferred from homology"/>
<feature type="region of interest" description="Disordered" evidence="6">
    <location>
        <begin position="351"/>
        <end position="375"/>
    </location>
</feature>
<keyword evidence="1 5" id="KW-0808">Transferase</keyword>
<dbReference type="OrthoDB" id="558222at2759"/>
<dbReference type="GO" id="GO:0008146">
    <property type="term" value="F:sulfotransferase activity"/>
    <property type="evidence" value="ECO:0007669"/>
    <property type="project" value="InterPro"/>
</dbReference>
<dbReference type="InterPro" id="IPR027417">
    <property type="entry name" value="P-loop_NTPase"/>
</dbReference>
<evidence type="ECO:0000256" key="2">
    <source>
        <dbReference type="ARBA" id="ARBA00023180"/>
    </source>
</evidence>
<feature type="binding site" evidence="4">
    <location>
        <position position="127"/>
    </location>
    <ligand>
        <name>3'-phosphoadenylyl sulfate</name>
        <dbReference type="ChEBI" id="CHEBI:58339"/>
    </ligand>
</feature>
<evidence type="ECO:0000313" key="10">
    <source>
        <dbReference type="Proteomes" id="UP000612055"/>
    </source>
</evidence>
<dbReference type="Proteomes" id="UP000612055">
    <property type="component" value="Unassembled WGS sequence"/>
</dbReference>
<dbReference type="Pfam" id="PF00685">
    <property type="entry name" value="Sulfotransfer_1"/>
    <property type="match status" value="1"/>
</dbReference>
<keyword evidence="7" id="KW-0732">Signal</keyword>
<gene>
    <name evidence="9" type="ORF">HYH03_011897</name>
</gene>
<evidence type="ECO:0000256" key="5">
    <source>
        <dbReference type="RuleBase" id="RU361155"/>
    </source>
</evidence>
<feature type="active site" description="For sulfotransferase activity" evidence="3">
    <location>
        <position position="33"/>
    </location>
</feature>
<feature type="signal peptide" evidence="7">
    <location>
        <begin position="1"/>
        <end position="19"/>
    </location>
</feature>
<sequence length="375" mass="41555">MLIGIAVLLVLLASDKASSRTPPIDFAVVGQQKCGTSTLWANLVVNPAILAYGDKKETFAFNGDRVIVPPRCTIPLETYIKPAEQQRAAAKRPVLIGDFTATHFACSCCPGIFKLLNPKLKVIVMLRDPIYRAHSRFVEQVQMKKLGNRGYRQPNGTEVGFNASRGFAAYVHWALPQLEGCVQRNEAGEDSPLGRYLRMQCYMFDHIFGFSMYDVFLENYFRHFPDNQVLVAYMEDMAEDPLGVIRKIEKHLGLPPFAYDKSVGSAVFNAHGGYGWRNASASTDHAGLEWVSTGPADEDKGALAEAIERLRAFFMPSMKRLFAWADEGRIAQVPAAWRSVYGRSALDLLLGGSDPDAEQEDVTQPERRGQASSPG</sequence>
<comment type="similarity">
    <text evidence="5">Belongs to the sulfotransferase 1 family.</text>
</comment>
<evidence type="ECO:0000256" key="3">
    <source>
        <dbReference type="PIRSR" id="PIRSR637359-1"/>
    </source>
</evidence>
<keyword evidence="10" id="KW-1185">Reference proteome</keyword>
<feature type="chain" id="PRO_5033016199" description="Sulfotransferase" evidence="7">
    <location>
        <begin position="20"/>
        <end position="375"/>
    </location>
</feature>
<dbReference type="EMBL" id="JAEHOE010000071">
    <property type="protein sequence ID" value="KAG2489617.1"/>
    <property type="molecule type" value="Genomic_DNA"/>
</dbReference>
<organism evidence="9 10">
    <name type="scientific">Edaphochlamys debaryana</name>
    <dbReference type="NCBI Taxonomy" id="47281"/>
    <lineage>
        <taxon>Eukaryota</taxon>
        <taxon>Viridiplantae</taxon>
        <taxon>Chlorophyta</taxon>
        <taxon>core chlorophytes</taxon>
        <taxon>Chlorophyceae</taxon>
        <taxon>CS clade</taxon>
        <taxon>Chlamydomonadales</taxon>
        <taxon>Chlamydomonadales incertae sedis</taxon>
        <taxon>Edaphochlamys</taxon>
    </lineage>
</organism>
<dbReference type="PANTHER" id="PTHR10605:SF56">
    <property type="entry name" value="BIFUNCTIONAL HEPARAN SULFATE N-DEACETYLASE_N-SULFOTRANSFERASE"/>
    <property type="match status" value="1"/>
</dbReference>
<evidence type="ECO:0000313" key="9">
    <source>
        <dbReference type="EMBL" id="KAG2489617.1"/>
    </source>
</evidence>
<dbReference type="PANTHER" id="PTHR10605">
    <property type="entry name" value="HEPARAN SULFATE SULFOTRANSFERASE"/>
    <property type="match status" value="1"/>
</dbReference>
<accession>A0A835XR56</accession>
<evidence type="ECO:0000259" key="8">
    <source>
        <dbReference type="Pfam" id="PF00685"/>
    </source>
</evidence>
<evidence type="ECO:0000256" key="7">
    <source>
        <dbReference type="SAM" id="SignalP"/>
    </source>
</evidence>
<dbReference type="EC" id="2.8.2.-" evidence="5"/>
<name>A0A835XR56_9CHLO</name>
<dbReference type="InterPro" id="IPR037359">
    <property type="entry name" value="NST/OST"/>
</dbReference>
<feature type="domain" description="Sulfotransferase" evidence="8">
    <location>
        <begin position="24"/>
        <end position="258"/>
    </location>
</feature>
<evidence type="ECO:0000256" key="4">
    <source>
        <dbReference type="PIRSR" id="PIRSR637359-2"/>
    </source>
</evidence>
<evidence type="ECO:0000256" key="1">
    <source>
        <dbReference type="ARBA" id="ARBA00022679"/>
    </source>
</evidence>
<dbReference type="SUPFAM" id="SSF52540">
    <property type="entry name" value="P-loop containing nucleoside triphosphate hydrolases"/>
    <property type="match status" value="1"/>
</dbReference>
<reference evidence="9" key="1">
    <citation type="journal article" date="2020" name="bioRxiv">
        <title>Comparative genomics of Chlamydomonas.</title>
        <authorList>
            <person name="Craig R.J."/>
            <person name="Hasan A.R."/>
            <person name="Ness R.W."/>
            <person name="Keightley P.D."/>
        </authorList>
    </citation>
    <scope>NUCLEOTIDE SEQUENCE</scope>
    <source>
        <strain evidence="9">CCAP 11/70</strain>
    </source>
</reference>
<protein>
    <recommendedName>
        <fullName evidence="5">Sulfotransferase</fullName>
        <ecNumber evidence="5">2.8.2.-</ecNumber>
    </recommendedName>
</protein>